<dbReference type="AlphaFoldDB" id="A0A975XJV2"/>
<reference evidence="2 3" key="1">
    <citation type="submission" date="2018-01" db="EMBL/GenBank/DDBJ databases">
        <authorList>
            <person name="Clerissi C."/>
        </authorList>
    </citation>
    <scope>NUCLEOTIDE SEQUENCE [LARGE SCALE GENOMIC DNA]</scope>
    <source>
        <strain evidence="2">Cupriavidus taiwanensis LMG 19430</strain>
    </source>
</reference>
<feature type="region of interest" description="Disordered" evidence="1">
    <location>
        <begin position="1"/>
        <end position="34"/>
    </location>
</feature>
<feature type="compositionally biased region" description="Basic and acidic residues" evidence="1">
    <location>
        <begin position="11"/>
        <end position="20"/>
    </location>
</feature>
<evidence type="ECO:0000313" key="2">
    <source>
        <dbReference type="EMBL" id="SOY74741.1"/>
    </source>
</evidence>
<evidence type="ECO:0000256" key="1">
    <source>
        <dbReference type="SAM" id="MobiDB-lite"/>
    </source>
</evidence>
<dbReference type="Proteomes" id="UP000257016">
    <property type="component" value="Unassembled WGS sequence"/>
</dbReference>
<feature type="compositionally biased region" description="Gly residues" evidence="1">
    <location>
        <begin position="22"/>
        <end position="33"/>
    </location>
</feature>
<accession>A0A975XJV2</accession>
<name>A0A975XJV2_9BURK</name>
<protein>
    <submittedName>
        <fullName evidence="2">Uncharacterized protein</fullName>
    </submittedName>
</protein>
<dbReference type="EMBL" id="OFSN01000021">
    <property type="protein sequence ID" value="SOY74741.1"/>
    <property type="molecule type" value="Genomic_DNA"/>
</dbReference>
<organism evidence="2 3">
    <name type="scientific">Cupriavidus taiwanensis</name>
    <dbReference type="NCBI Taxonomy" id="164546"/>
    <lineage>
        <taxon>Bacteria</taxon>
        <taxon>Pseudomonadati</taxon>
        <taxon>Pseudomonadota</taxon>
        <taxon>Betaproteobacteria</taxon>
        <taxon>Burkholderiales</taxon>
        <taxon>Burkholderiaceae</taxon>
        <taxon>Cupriavidus</taxon>
    </lineage>
</organism>
<evidence type="ECO:0000313" key="3">
    <source>
        <dbReference type="Proteomes" id="UP000257016"/>
    </source>
</evidence>
<comment type="caution">
    <text evidence="2">The sequence shown here is derived from an EMBL/GenBank/DDBJ whole genome shotgun (WGS) entry which is preliminary data.</text>
</comment>
<proteinExistence type="predicted"/>
<sequence length="72" mass="7695">MISSIIAMDSPLEKARHSFPHEGGGPDGEGGKTGLRWGTGQPCGCLARPAREPAWFVRAHRRCLLQGNACPP</sequence>
<gene>
    <name evidence="2" type="ORF">CBM2586_B30106</name>
</gene>